<evidence type="ECO:0000256" key="4">
    <source>
        <dbReference type="ARBA" id="ARBA00022490"/>
    </source>
</evidence>
<dbReference type="Pfam" id="PF00561">
    <property type="entry name" value="Abhydrolase_1"/>
    <property type="match status" value="1"/>
</dbReference>
<keyword evidence="7" id="KW-1185">Reference proteome</keyword>
<evidence type="ECO:0000256" key="1">
    <source>
        <dbReference type="ARBA" id="ARBA00004496"/>
    </source>
</evidence>
<evidence type="ECO:0000313" key="7">
    <source>
        <dbReference type="Proteomes" id="UP000015104"/>
    </source>
</evidence>
<dbReference type="KEGG" id="tut:107360102"/>
<protein>
    <recommendedName>
        <fullName evidence="3">Maspardin</fullName>
    </recommendedName>
</protein>
<evidence type="ECO:0000313" key="6">
    <source>
        <dbReference type="EnsemblMetazoa" id="tetur04g02200.1"/>
    </source>
</evidence>
<dbReference type="InterPro" id="IPR000073">
    <property type="entry name" value="AB_hydrolase_1"/>
</dbReference>
<reference evidence="6" key="2">
    <citation type="submission" date="2015-06" db="UniProtKB">
        <authorList>
            <consortium name="EnsemblMetazoa"/>
        </authorList>
    </citation>
    <scope>IDENTIFICATION</scope>
</reference>
<dbReference type="EnsemblMetazoa" id="tetur04g02200.1">
    <property type="protein sequence ID" value="tetur04g02200.1"/>
    <property type="gene ID" value="tetur04g02200"/>
</dbReference>
<dbReference type="AlphaFoldDB" id="T1K1Q0"/>
<dbReference type="GO" id="GO:0005737">
    <property type="term" value="C:cytoplasm"/>
    <property type="evidence" value="ECO:0007669"/>
    <property type="project" value="UniProtKB-SubCell"/>
</dbReference>
<comment type="similarity">
    <text evidence="2">Belongs to the AB hydrolase superfamily.</text>
</comment>
<name>T1K1Q0_TETUR</name>
<keyword evidence="4" id="KW-0963">Cytoplasm</keyword>
<proteinExistence type="inferred from homology"/>
<sequence length="330" mass="37517">MTNFFNIVSGTSGVWTSDLSNSEAYQSFRANIPLRKIVVDSDSSKQWTLYDAGPKEITSPLIFLPPVSGIADVFFLQITNLSKMGYRVISLEYPIYWSLAEFIYGFIKLIDHLQLDKVHVFGASLGGFLIQKFAELTSRCPRVQSIIVCNSFPDTAIFHRTDSATLFWMMPPIILKKLIMGNRSSVIQSRDKTIQDSIDFMNERLESLSQPELASRLTLNCLNCYVEPHKLQKIPVTILDVFDKCAISERVKQELYKMYPNAKRAHLKTGGDFPYLSRPDEVNMHIVIHLRQFEGTRYSPKIMVKPIVDLSPMALENGSTSKSTQDIDEN</sequence>
<dbReference type="Proteomes" id="UP000015104">
    <property type="component" value="Unassembled WGS sequence"/>
</dbReference>
<evidence type="ECO:0000256" key="3">
    <source>
        <dbReference type="ARBA" id="ARBA00020148"/>
    </source>
</evidence>
<accession>T1K1Q0</accession>
<dbReference type="InterPro" id="IPR026151">
    <property type="entry name" value="Maspardin"/>
</dbReference>
<evidence type="ECO:0000259" key="5">
    <source>
        <dbReference type="Pfam" id="PF00561"/>
    </source>
</evidence>
<reference evidence="7" key="1">
    <citation type="submission" date="2011-08" db="EMBL/GenBank/DDBJ databases">
        <authorList>
            <person name="Rombauts S."/>
        </authorList>
    </citation>
    <scope>NUCLEOTIDE SEQUENCE</scope>
    <source>
        <strain evidence="7">London</strain>
    </source>
</reference>
<dbReference type="eggNOG" id="ENOG502QPSD">
    <property type="taxonomic scope" value="Eukaryota"/>
</dbReference>
<dbReference type="PANTHER" id="PTHR15913:SF0">
    <property type="entry name" value="MASPARDIN"/>
    <property type="match status" value="1"/>
</dbReference>
<dbReference type="EMBL" id="CAEY01001355">
    <property type="status" value="NOT_ANNOTATED_CDS"/>
    <property type="molecule type" value="Genomic_DNA"/>
</dbReference>
<dbReference type="InterPro" id="IPR029058">
    <property type="entry name" value="AB_hydrolase_fold"/>
</dbReference>
<feature type="domain" description="AB hydrolase-1" evidence="5">
    <location>
        <begin position="96"/>
        <end position="162"/>
    </location>
</feature>
<dbReference type="ESTHER" id="tetur-t1k1q0">
    <property type="family name" value="Maspardin-ACP33-SPG21_like"/>
</dbReference>
<dbReference type="PANTHER" id="PTHR15913">
    <property type="entry name" value="ACID CLUSTER PROTEIN 33"/>
    <property type="match status" value="1"/>
</dbReference>
<dbReference type="OMA" id="CYVQPQK"/>
<dbReference type="HOGENOM" id="CLU_052260_0_0_1"/>
<dbReference type="Gene3D" id="3.40.50.1820">
    <property type="entry name" value="alpha/beta hydrolase"/>
    <property type="match status" value="1"/>
</dbReference>
<organism evidence="6 7">
    <name type="scientific">Tetranychus urticae</name>
    <name type="common">Two-spotted spider mite</name>
    <dbReference type="NCBI Taxonomy" id="32264"/>
    <lineage>
        <taxon>Eukaryota</taxon>
        <taxon>Metazoa</taxon>
        <taxon>Ecdysozoa</taxon>
        <taxon>Arthropoda</taxon>
        <taxon>Chelicerata</taxon>
        <taxon>Arachnida</taxon>
        <taxon>Acari</taxon>
        <taxon>Acariformes</taxon>
        <taxon>Trombidiformes</taxon>
        <taxon>Prostigmata</taxon>
        <taxon>Eleutherengona</taxon>
        <taxon>Raphignathae</taxon>
        <taxon>Tetranychoidea</taxon>
        <taxon>Tetranychidae</taxon>
        <taxon>Tetranychus</taxon>
    </lineage>
</organism>
<evidence type="ECO:0000256" key="2">
    <source>
        <dbReference type="ARBA" id="ARBA00008645"/>
    </source>
</evidence>
<gene>
    <name evidence="6" type="primary">107360102</name>
</gene>
<dbReference type="SUPFAM" id="SSF53474">
    <property type="entry name" value="alpha/beta-Hydrolases"/>
    <property type="match status" value="1"/>
</dbReference>
<dbReference type="OrthoDB" id="10264550at2759"/>
<comment type="subcellular location">
    <subcellularLocation>
        <location evidence="1">Cytoplasm</location>
    </subcellularLocation>
</comment>
<dbReference type="STRING" id="32264.T1K1Q0"/>